<dbReference type="PROSITE" id="PS50262">
    <property type="entry name" value="G_PROTEIN_RECEP_F1_2"/>
    <property type="match status" value="1"/>
</dbReference>
<sequence length="492" mass="55115">MSSDKRILFARALSADKTGALPAAVYSQAKQKERSYVEFNREHAIPDDGATPIPITETTGQSEHSNGIDELQSVSLTFVSDLDVPEVQIQEMQQLDEYETDSDTESNEDEFISSAGFQTDKYKLHYSQRYFSNSHELMILPGYIVLQDDVFKANHSLLVNSKIEDEVFQLATALHPGAMATYSDSDSAKIAIITVHSVLTIVNIVGNSLVCVVIMKNTLMRTSINYLLMNLAIADMVLAIFFVPRHLLVHTFRHPDGVAGTLVCKLLTGGNLAWVGGTASIVTLVAIATERYFTVVYPLGNRSTPTNGRLKVIILSSWIIGVIFMSPTFVVKDFDKERGLCVPMWPEDWEGKTYSLLWLLLLAVFPVSLMTVLYCRVIYTLWFQRSNLNLQQQGVVRIRKRVTLIALTVSVIFGVCWLAQSISYVVMLHIRTHVFGNVSYVVCTTMIMVNSAINPFIYALLSQRFRTRIKAMISCRGNCVGANCRLGIPWRR</sequence>
<dbReference type="Pfam" id="PF00001">
    <property type="entry name" value="7tm_1"/>
    <property type="match status" value="1"/>
</dbReference>
<feature type="region of interest" description="Disordered" evidence="6">
    <location>
        <begin position="45"/>
        <end position="66"/>
    </location>
</feature>
<evidence type="ECO:0000256" key="2">
    <source>
        <dbReference type="ARBA" id="ARBA00022692"/>
    </source>
</evidence>
<name>A0AAD9PRD3_ACRCE</name>
<reference evidence="9" key="2">
    <citation type="journal article" date="2023" name="Science">
        <title>Genomic signatures of disease resistance in endangered staghorn corals.</title>
        <authorList>
            <person name="Vollmer S.V."/>
            <person name="Selwyn J.D."/>
            <person name="Despard B.A."/>
            <person name="Roesel C.L."/>
        </authorList>
    </citation>
    <scope>NUCLEOTIDE SEQUENCE</scope>
    <source>
        <strain evidence="9">K2</strain>
    </source>
</reference>
<dbReference type="AlphaFoldDB" id="A0AAD9PRD3"/>
<evidence type="ECO:0000259" key="8">
    <source>
        <dbReference type="PROSITE" id="PS50262"/>
    </source>
</evidence>
<dbReference type="PANTHER" id="PTHR45698">
    <property type="entry name" value="TRACE AMINE-ASSOCIATED RECEPTOR 19N-RELATED"/>
    <property type="match status" value="1"/>
</dbReference>
<evidence type="ECO:0000256" key="5">
    <source>
        <dbReference type="RuleBase" id="RU000688"/>
    </source>
</evidence>
<dbReference type="Proteomes" id="UP001249851">
    <property type="component" value="Unassembled WGS sequence"/>
</dbReference>
<dbReference type="PRINTS" id="PR00237">
    <property type="entry name" value="GPCRRHODOPSN"/>
</dbReference>
<dbReference type="EMBL" id="JARQWQ010000174">
    <property type="protein sequence ID" value="KAK2547631.1"/>
    <property type="molecule type" value="Genomic_DNA"/>
</dbReference>
<feature type="transmembrane region" description="Helical" evidence="7">
    <location>
        <begin position="190"/>
        <end position="214"/>
    </location>
</feature>
<proteinExistence type="inferred from homology"/>
<evidence type="ECO:0000256" key="1">
    <source>
        <dbReference type="ARBA" id="ARBA00004370"/>
    </source>
</evidence>
<keyword evidence="4 7" id="KW-0472">Membrane</keyword>
<dbReference type="InterPro" id="IPR000276">
    <property type="entry name" value="GPCR_Rhodpsn"/>
</dbReference>
<keyword evidence="5" id="KW-0807">Transducer</keyword>
<comment type="caution">
    <text evidence="9">The sequence shown here is derived from an EMBL/GenBank/DDBJ whole genome shotgun (WGS) entry which is preliminary data.</text>
</comment>
<dbReference type="PANTHER" id="PTHR45698:SF1">
    <property type="entry name" value="TRACE AMINE-ASSOCIATED RECEPTOR 13C-LIKE"/>
    <property type="match status" value="1"/>
</dbReference>
<evidence type="ECO:0000313" key="10">
    <source>
        <dbReference type="Proteomes" id="UP001249851"/>
    </source>
</evidence>
<dbReference type="GO" id="GO:0016020">
    <property type="term" value="C:membrane"/>
    <property type="evidence" value="ECO:0007669"/>
    <property type="project" value="UniProtKB-SubCell"/>
</dbReference>
<organism evidence="9 10">
    <name type="scientific">Acropora cervicornis</name>
    <name type="common">Staghorn coral</name>
    <dbReference type="NCBI Taxonomy" id="6130"/>
    <lineage>
        <taxon>Eukaryota</taxon>
        <taxon>Metazoa</taxon>
        <taxon>Cnidaria</taxon>
        <taxon>Anthozoa</taxon>
        <taxon>Hexacorallia</taxon>
        <taxon>Scleractinia</taxon>
        <taxon>Astrocoeniina</taxon>
        <taxon>Acroporidae</taxon>
        <taxon>Acropora</taxon>
    </lineage>
</organism>
<feature type="transmembrane region" description="Helical" evidence="7">
    <location>
        <begin position="226"/>
        <end position="243"/>
    </location>
</feature>
<dbReference type="Gene3D" id="1.20.1070.10">
    <property type="entry name" value="Rhodopsin 7-helix transmembrane proteins"/>
    <property type="match status" value="1"/>
</dbReference>
<reference evidence="9" key="1">
    <citation type="journal article" date="2023" name="G3 (Bethesda)">
        <title>Whole genome assembly and annotation of the endangered Caribbean coral Acropora cervicornis.</title>
        <authorList>
            <person name="Selwyn J.D."/>
            <person name="Vollmer S.V."/>
        </authorList>
    </citation>
    <scope>NUCLEOTIDE SEQUENCE</scope>
    <source>
        <strain evidence="9">K2</strain>
    </source>
</reference>
<dbReference type="FunFam" id="1.20.1070.10:FF:000368">
    <property type="entry name" value="Predicted protein"/>
    <property type="match status" value="1"/>
</dbReference>
<dbReference type="PROSITE" id="PS00237">
    <property type="entry name" value="G_PROTEIN_RECEP_F1_1"/>
    <property type="match status" value="1"/>
</dbReference>
<keyword evidence="10" id="KW-1185">Reference proteome</keyword>
<keyword evidence="3 7" id="KW-1133">Transmembrane helix</keyword>
<protein>
    <submittedName>
        <fullName evidence="9">G-protein coupled receptor 83</fullName>
    </submittedName>
</protein>
<dbReference type="CDD" id="cd00637">
    <property type="entry name" value="7tm_classA_rhodopsin-like"/>
    <property type="match status" value="1"/>
</dbReference>
<keyword evidence="2 5" id="KW-0812">Transmembrane</keyword>
<feature type="transmembrane region" description="Helical" evidence="7">
    <location>
        <begin position="402"/>
        <end position="426"/>
    </location>
</feature>
<evidence type="ECO:0000256" key="6">
    <source>
        <dbReference type="SAM" id="MobiDB-lite"/>
    </source>
</evidence>
<keyword evidence="5 9" id="KW-0675">Receptor</keyword>
<gene>
    <name evidence="9" type="ORF">P5673_032326</name>
</gene>
<dbReference type="SUPFAM" id="SSF81321">
    <property type="entry name" value="Family A G protein-coupled receptor-like"/>
    <property type="match status" value="1"/>
</dbReference>
<feature type="domain" description="G-protein coupled receptors family 1 profile" evidence="8">
    <location>
        <begin position="206"/>
        <end position="458"/>
    </location>
</feature>
<dbReference type="InterPro" id="IPR017452">
    <property type="entry name" value="GPCR_Rhodpsn_7TM"/>
</dbReference>
<feature type="transmembrane region" description="Helical" evidence="7">
    <location>
        <begin position="310"/>
        <end position="330"/>
    </location>
</feature>
<comment type="similarity">
    <text evidence="5">Belongs to the G-protein coupled receptor 1 family.</text>
</comment>
<accession>A0AAD9PRD3</accession>
<dbReference type="GO" id="GO:0004930">
    <property type="term" value="F:G protein-coupled receptor activity"/>
    <property type="evidence" value="ECO:0007669"/>
    <property type="project" value="UniProtKB-KW"/>
</dbReference>
<feature type="compositionally biased region" description="Polar residues" evidence="6">
    <location>
        <begin position="56"/>
        <end position="65"/>
    </location>
</feature>
<comment type="subcellular location">
    <subcellularLocation>
        <location evidence="1">Membrane</location>
    </subcellularLocation>
</comment>
<evidence type="ECO:0000256" key="4">
    <source>
        <dbReference type="ARBA" id="ARBA00023136"/>
    </source>
</evidence>
<feature type="transmembrane region" description="Helical" evidence="7">
    <location>
        <begin position="438"/>
        <end position="461"/>
    </location>
</feature>
<evidence type="ECO:0000256" key="3">
    <source>
        <dbReference type="ARBA" id="ARBA00022989"/>
    </source>
</evidence>
<evidence type="ECO:0000256" key="7">
    <source>
        <dbReference type="SAM" id="Phobius"/>
    </source>
</evidence>
<keyword evidence="5" id="KW-0297">G-protein coupled receptor</keyword>
<evidence type="ECO:0000313" key="9">
    <source>
        <dbReference type="EMBL" id="KAK2547631.1"/>
    </source>
</evidence>
<feature type="transmembrane region" description="Helical" evidence="7">
    <location>
        <begin position="272"/>
        <end position="289"/>
    </location>
</feature>
<feature type="transmembrane region" description="Helical" evidence="7">
    <location>
        <begin position="356"/>
        <end position="382"/>
    </location>
</feature>